<protein>
    <submittedName>
        <fullName evidence="3">Uncharacterized protein</fullName>
    </submittedName>
</protein>
<sequence>MKKLFQVLFTVFFFMGSNTVAASQNKNATTKQAVKQTKQTQAKKTIEKKTTKKVVEKKKAAQKKSVTKVSKTTAKNQASTGKKVVKSQLVKNQKKEKKKAEKMKKTVQTVSAKKIEKVENQAHTSKNTQTKQTPKAVIVPKCQDNHVAKVLSDAFKQQGQVTATQMTVKQIRQVYETQYYPQQSIRSCHALVETQGKQYQTDYSVILNGNGFFVQVENAQAMR</sequence>
<gene>
    <name evidence="3" type="ORF">BKK47_02380</name>
</gene>
<dbReference type="Proteomes" id="UP000189426">
    <property type="component" value="Unassembled WGS sequence"/>
</dbReference>
<dbReference type="EMBL" id="MLHG01000014">
    <property type="protein sequence ID" value="OOF40975.1"/>
    <property type="molecule type" value="Genomic_DNA"/>
</dbReference>
<comment type="caution">
    <text evidence="3">The sequence shown here is derived from an EMBL/GenBank/DDBJ whole genome shotgun (WGS) entry which is preliminary data.</text>
</comment>
<feature type="compositionally biased region" description="Basic residues" evidence="1">
    <location>
        <begin position="92"/>
        <end position="102"/>
    </location>
</feature>
<evidence type="ECO:0000256" key="1">
    <source>
        <dbReference type="SAM" id="MobiDB-lite"/>
    </source>
</evidence>
<organism evidence="3 4">
    <name type="scientific">Rodentibacter mrazii</name>
    <dbReference type="NCBI Taxonomy" id="1908257"/>
    <lineage>
        <taxon>Bacteria</taxon>
        <taxon>Pseudomonadati</taxon>
        <taxon>Pseudomonadota</taxon>
        <taxon>Gammaproteobacteria</taxon>
        <taxon>Pasteurellales</taxon>
        <taxon>Pasteurellaceae</taxon>
        <taxon>Rodentibacter</taxon>
    </lineage>
</organism>
<dbReference type="AlphaFoldDB" id="A0A1V3IIG8"/>
<feature type="signal peptide" evidence="2">
    <location>
        <begin position="1"/>
        <end position="22"/>
    </location>
</feature>
<evidence type="ECO:0000313" key="3">
    <source>
        <dbReference type="EMBL" id="OOF40975.1"/>
    </source>
</evidence>
<feature type="region of interest" description="Disordered" evidence="1">
    <location>
        <begin position="56"/>
        <end position="107"/>
    </location>
</feature>
<keyword evidence="4" id="KW-1185">Reference proteome</keyword>
<keyword evidence="2" id="KW-0732">Signal</keyword>
<name>A0A1V3IIG8_9PAST</name>
<evidence type="ECO:0000256" key="2">
    <source>
        <dbReference type="SAM" id="SignalP"/>
    </source>
</evidence>
<feature type="chain" id="PRO_5012279444" evidence="2">
    <location>
        <begin position="23"/>
        <end position="223"/>
    </location>
</feature>
<dbReference type="RefSeq" id="WP_077493333.1">
    <property type="nucleotide sequence ID" value="NZ_MLHG01000014.1"/>
</dbReference>
<accession>A0A1V3IIG8</accession>
<reference evidence="3 4" key="1">
    <citation type="submission" date="2016-10" db="EMBL/GenBank/DDBJ databases">
        <title>Rodentibacter gen. nov. and new species.</title>
        <authorList>
            <person name="Christensen H."/>
        </authorList>
    </citation>
    <scope>NUCLEOTIDE SEQUENCE [LARGE SCALE GENOMIC DNA]</scope>
    <source>
        <strain evidence="3 4">Ppn418</strain>
    </source>
</reference>
<evidence type="ECO:0000313" key="4">
    <source>
        <dbReference type="Proteomes" id="UP000189426"/>
    </source>
</evidence>
<proteinExistence type="predicted"/>